<protein>
    <recommendedName>
        <fullName evidence="4 17">Undecaprenyl-diphosphatase</fullName>
        <ecNumber evidence="3 17">3.6.1.27</ecNumber>
    </recommendedName>
    <alternativeName>
        <fullName evidence="15 17">Bacitracin resistance protein</fullName>
    </alternativeName>
    <alternativeName>
        <fullName evidence="14 17">Undecaprenyl pyrophosphate phosphatase</fullName>
    </alternativeName>
</protein>
<dbReference type="GO" id="GO:0050380">
    <property type="term" value="F:undecaprenyl-diphosphatase activity"/>
    <property type="evidence" value="ECO:0007669"/>
    <property type="project" value="UniProtKB-UniRule"/>
</dbReference>
<comment type="subcellular location">
    <subcellularLocation>
        <location evidence="1 17">Cell membrane</location>
        <topology evidence="1 17">Multi-pass membrane protein</topology>
    </subcellularLocation>
</comment>
<dbReference type="GO" id="GO:0071555">
    <property type="term" value="P:cell wall organization"/>
    <property type="evidence" value="ECO:0007669"/>
    <property type="project" value="UniProtKB-KW"/>
</dbReference>
<dbReference type="GO" id="GO:0009252">
    <property type="term" value="P:peptidoglycan biosynthetic process"/>
    <property type="evidence" value="ECO:0007669"/>
    <property type="project" value="UniProtKB-KW"/>
</dbReference>
<evidence type="ECO:0000256" key="12">
    <source>
        <dbReference type="ARBA" id="ARBA00023251"/>
    </source>
</evidence>
<dbReference type="NCBIfam" id="NF001390">
    <property type="entry name" value="PRK00281.1-4"/>
    <property type="match status" value="1"/>
</dbReference>
<accession>A0A288QVC7</accession>
<dbReference type="KEGG" id="wso:WSWS_01485"/>
<keyword evidence="12 17" id="KW-0046">Antibiotic resistance</keyword>
<feature type="transmembrane region" description="Helical" evidence="17">
    <location>
        <begin position="50"/>
        <end position="68"/>
    </location>
</feature>
<dbReference type="HAMAP" id="MF_01006">
    <property type="entry name" value="Undec_diphosphatase"/>
    <property type="match status" value="1"/>
</dbReference>
<evidence type="ECO:0000256" key="8">
    <source>
        <dbReference type="ARBA" id="ARBA00022960"/>
    </source>
</evidence>
<keyword evidence="8 17" id="KW-0133">Cell shape</keyword>
<feature type="transmembrane region" description="Helical" evidence="17">
    <location>
        <begin position="179"/>
        <end position="207"/>
    </location>
</feature>
<keyword evidence="6 17" id="KW-0812">Transmembrane</keyword>
<evidence type="ECO:0000256" key="5">
    <source>
        <dbReference type="ARBA" id="ARBA00022475"/>
    </source>
</evidence>
<keyword evidence="5 17" id="KW-1003">Cell membrane</keyword>
<dbReference type="Pfam" id="PF02673">
    <property type="entry name" value="BacA"/>
    <property type="match status" value="1"/>
</dbReference>
<evidence type="ECO:0000256" key="1">
    <source>
        <dbReference type="ARBA" id="ARBA00004651"/>
    </source>
</evidence>
<feature type="transmembrane region" description="Helical" evidence="17">
    <location>
        <begin position="89"/>
        <end position="107"/>
    </location>
</feature>
<evidence type="ECO:0000256" key="7">
    <source>
        <dbReference type="ARBA" id="ARBA00022801"/>
    </source>
</evidence>
<dbReference type="EC" id="3.6.1.27" evidence="3 17"/>
<proteinExistence type="inferred from homology"/>
<evidence type="ECO:0000256" key="4">
    <source>
        <dbReference type="ARBA" id="ARBA00021581"/>
    </source>
</evidence>
<sequence length="283" mass="31128">MFDLIKSLIIGIVEGITEFLPVSSTGHIIIAESLMRIPGGTVWTKAFTNMFDYVIQLGAIFAVIQLYFHKLNPLSPAKSPRERNQTWRLWFKVIVGVLPAMIAGLLLNDYMDAHWMKASVVAATLIIYGILFIILERRNATKTPSLTDVNAMTYKMAFAIGLVQVLSIIPGTSRSGSTILGAIFLGASRVVAAEFSFFLSIPVMIGVTILKVGKYLLNGGGFTVMQSATLMVGFLVAWFVAYLAIKFMMNYIKQNDFQAFGWYRIAAGIVVFILGAFGLLNMG</sequence>
<dbReference type="EMBL" id="QRAS01000005">
    <property type="protein sequence ID" value="RDL01078.1"/>
    <property type="molecule type" value="Genomic_DNA"/>
</dbReference>
<keyword evidence="11 17" id="KW-0472">Membrane</keyword>
<dbReference type="InterPro" id="IPR003824">
    <property type="entry name" value="UppP"/>
</dbReference>
<comment type="caution">
    <text evidence="18">The sequence shown here is derived from an EMBL/GenBank/DDBJ whole genome shotgun (WGS) entry which is preliminary data.</text>
</comment>
<reference evidence="18 19" key="1">
    <citation type="submission" date="2018-07" db="EMBL/GenBank/DDBJ databases">
        <title>Genomic Encyclopedia of Type Strains, Phase III (KMG-III): the genomes of soil and plant-associated and newly described type strains.</title>
        <authorList>
            <person name="Whitman W."/>
        </authorList>
    </citation>
    <scope>NUCLEOTIDE SEQUENCE [LARGE SCALE GENOMIC DNA]</scope>
    <source>
        <strain evidence="18 19">CECT 7031</strain>
    </source>
</reference>
<evidence type="ECO:0000313" key="19">
    <source>
        <dbReference type="Proteomes" id="UP000254912"/>
    </source>
</evidence>
<dbReference type="GeneID" id="94546669"/>
<evidence type="ECO:0000256" key="6">
    <source>
        <dbReference type="ARBA" id="ARBA00022692"/>
    </source>
</evidence>
<dbReference type="RefSeq" id="WP_070230647.1">
    <property type="nucleotide sequence ID" value="NZ_BJYO01000007.1"/>
</dbReference>
<evidence type="ECO:0000256" key="14">
    <source>
        <dbReference type="ARBA" id="ARBA00032707"/>
    </source>
</evidence>
<evidence type="ECO:0000256" key="16">
    <source>
        <dbReference type="ARBA" id="ARBA00047594"/>
    </source>
</evidence>
<evidence type="ECO:0000256" key="13">
    <source>
        <dbReference type="ARBA" id="ARBA00023316"/>
    </source>
</evidence>
<evidence type="ECO:0000256" key="9">
    <source>
        <dbReference type="ARBA" id="ARBA00022984"/>
    </source>
</evidence>
<dbReference type="GO" id="GO:0005886">
    <property type="term" value="C:plasma membrane"/>
    <property type="evidence" value="ECO:0007669"/>
    <property type="project" value="UniProtKB-SubCell"/>
</dbReference>
<comment type="function">
    <text evidence="17">Catalyzes the dephosphorylation of undecaprenyl diphosphate (UPP). Confers resistance to bacitracin.</text>
</comment>
<feature type="transmembrane region" description="Helical" evidence="17">
    <location>
        <begin position="113"/>
        <end position="135"/>
    </location>
</feature>
<organism evidence="18 19">
    <name type="scientific">Weissella soli</name>
    <dbReference type="NCBI Taxonomy" id="155866"/>
    <lineage>
        <taxon>Bacteria</taxon>
        <taxon>Bacillati</taxon>
        <taxon>Bacillota</taxon>
        <taxon>Bacilli</taxon>
        <taxon>Lactobacillales</taxon>
        <taxon>Lactobacillaceae</taxon>
        <taxon>Weissella</taxon>
    </lineage>
</organism>
<evidence type="ECO:0000256" key="17">
    <source>
        <dbReference type="HAMAP-Rule" id="MF_01006"/>
    </source>
</evidence>
<dbReference type="GO" id="GO:0008360">
    <property type="term" value="P:regulation of cell shape"/>
    <property type="evidence" value="ECO:0007669"/>
    <property type="project" value="UniProtKB-KW"/>
</dbReference>
<comment type="miscellaneous">
    <text evidence="17">Bacitracin is thought to be involved in the inhibition of peptidoglycan synthesis by sequestering undecaprenyl diphosphate, thereby reducing the pool of lipid carrier available.</text>
</comment>
<name>A0A288QVC7_9LACO</name>
<evidence type="ECO:0000256" key="11">
    <source>
        <dbReference type="ARBA" id="ARBA00023136"/>
    </source>
</evidence>
<dbReference type="AlphaFoldDB" id="A0A288QVC7"/>
<evidence type="ECO:0000313" key="18">
    <source>
        <dbReference type="EMBL" id="RDL01078.1"/>
    </source>
</evidence>
<dbReference type="GO" id="GO:0046677">
    <property type="term" value="P:response to antibiotic"/>
    <property type="evidence" value="ECO:0007669"/>
    <property type="project" value="UniProtKB-UniRule"/>
</dbReference>
<comment type="similarity">
    <text evidence="2 17">Belongs to the UppP family.</text>
</comment>
<keyword evidence="10 17" id="KW-1133">Transmembrane helix</keyword>
<feature type="transmembrane region" description="Helical" evidence="17">
    <location>
        <begin position="156"/>
        <end position="173"/>
    </location>
</feature>
<comment type="catalytic activity">
    <reaction evidence="16 17">
        <text>di-trans,octa-cis-undecaprenyl diphosphate + H2O = di-trans,octa-cis-undecaprenyl phosphate + phosphate + H(+)</text>
        <dbReference type="Rhea" id="RHEA:28094"/>
        <dbReference type="ChEBI" id="CHEBI:15377"/>
        <dbReference type="ChEBI" id="CHEBI:15378"/>
        <dbReference type="ChEBI" id="CHEBI:43474"/>
        <dbReference type="ChEBI" id="CHEBI:58405"/>
        <dbReference type="ChEBI" id="CHEBI:60392"/>
        <dbReference type="EC" id="3.6.1.27"/>
    </reaction>
</comment>
<feature type="transmembrane region" description="Helical" evidence="17">
    <location>
        <begin position="228"/>
        <end position="249"/>
    </location>
</feature>
<dbReference type="PANTHER" id="PTHR30622">
    <property type="entry name" value="UNDECAPRENYL-DIPHOSPHATASE"/>
    <property type="match status" value="1"/>
</dbReference>
<evidence type="ECO:0000256" key="10">
    <source>
        <dbReference type="ARBA" id="ARBA00022989"/>
    </source>
</evidence>
<dbReference type="PANTHER" id="PTHR30622:SF3">
    <property type="entry name" value="UNDECAPRENYL-DIPHOSPHATASE"/>
    <property type="match status" value="1"/>
</dbReference>
<feature type="transmembrane region" description="Helical" evidence="17">
    <location>
        <begin position="261"/>
        <end position="280"/>
    </location>
</feature>
<feature type="transmembrane region" description="Helical" evidence="17">
    <location>
        <begin position="7"/>
        <end position="30"/>
    </location>
</feature>
<keyword evidence="13 17" id="KW-0961">Cell wall biogenesis/degradation</keyword>
<evidence type="ECO:0000256" key="15">
    <source>
        <dbReference type="ARBA" id="ARBA00032932"/>
    </source>
</evidence>
<gene>
    <name evidence="17" type="primary">uppP</name>
    <name evidence="18" type="ORF">DFP99_1549</name>
</gene>
<dbReference type="Proteomes" id="UP000254912">
    <property type="component" value="Unassembled WGS sequence"/>
</dbReference>
<keyword evidence="9 17" id="KW-0573">Peptidoglycan synthesis</keyword>
<evidence type="ECO:0000256" key="2">
    <source>
        <dbReference type="ARBA" id="ARBA00010621"/>
    </source>
</evidence>
<keyword evidence="7 17" id="KW-0378">Hydrolase</keyword>
<keyword evidence="19" id="KW-1185">Reference proteome</keyword>
<dbReference type="NCBIfam" id="NF001391">
    <property type="entry name" value="PRK00281.1-5"/>
    <property type="match status" value="1"/>
</dbReference>
<evidence type="ECO:0000256" key="3">
    <source>
        <dbReference type="ARBA" id="ARBA00012374"/>
    </source>
</evidence>